<dbReference type="AlphaFoldDB" id="A0A140L1B7"/>
<dbReference type="PATRIC" id="fig|520762.4.peg.2701"/>
<evidence type="ECO:0000313" key="2">
    <source>
        <dbReference type="Proteomes" id="UP000070456"/>
    </source>
</evidence>
<comment type="caution">
    <text evidence="1">The sequence shown here is derived from an EMBL/GenBank/DDBJ whole genome shotgun (WGS) entry which is preliminary data.</text>
</comment>
<organism evidence="1 2">
    <name type="scientific">Thermotalea metallivorans</name>
    <dbReference type="NCBI Taxonomy" id="520762"/>
    <lineage>
        <taxon>Bacteria</taxon>
        <taxon>Bacillati</taxon>
        <taxon>Bacillota</taxon>
        <taxon>Clostridia</taxon>
        <taxon>Peptostreptococcales</taxon>
        <taxon>Thermotaleaceae</taxon>
        <taxon>Thermotalea</taxon>
    </lineage>
</organism>
<evidence type="ECO:0000313" key="1">
    <source>
        <dbReference type="EMBL" id="KXG74342.1"/>
    </source>
</evidence>
<proteinExistence type="predicted"/>
<name>A0A140L1B7_9FIRM</name>
<dbReference type="Proteomes" id="UP000070456">
    <property type="component" value="Unassembled WGS sequence"/>
</dbReference>
<dbReference type="InterPro" id="IPR025234">
    <property type="entry name" value="YjzH-like"/>
</dbReference>
<dbReference type="EMBL" id="LOEE01000057">
    <property type="protein sequence ID" value="KXG74342.1"/>
    <property type="molecule type" value="Genomic_DNA"/>
</dbReference>
<evidence type="ECO:0008006" key="3">
    <source>
        <dbReference type="Google" id="ProtNLM"/>
    </source>
</evidence>
<reference evidence="1 2" key="1">
    <citation type="submission" date="2015-12" db="EMBL/GenBank/DDBJ databases">
        <title>Draft genome sequence of the thermoanaerobe Thermotalea metallivorans, an isolate from the runoff channel of the Great Artesian Basin, Australia.</title>
        <authorList>
            <person name="Patel B.K."/>
        </authorList>
    </citation>
    <scope>NUCLEOTIDE SEQUENCE [LARGE SCALE GENOMIC DNA]</scope>
    <source>
        <strain evidence="1 2">B2-1</strain>
    </source>
</reference>
<dbReference type="RefSeq" id="WP_068557321.1">
    <property type="nucleotide sequence ID" value="NZ_LOEE01000057.1"/>
</dbReference>
<gene>
    <name evidence="1" type="ORF">AN619_24350</name>
</gene>
<accession>A0A140L1B7</accession>
<keyword evidence="2" id="KW-1185">Reference proteome</keyword>
<dbReference type="Pfam" id="PF13783">
    <property type="entry name" value="DUF4177"/>
    <property type="match status" value="1"/>
</dbReference>
<protein>
    <recommendedName>
        <fullName evidence="3">DUF4177 domain-containing protein</fullName>
    </recommendedName>
</protein>
<sequence>MKKWEYKILNLKPKGVTNLVLSKEDEEALNKLGDEGWEVVTSAPTVNGRTICCILKREKLT</sequence>
<dbReference type="STRING" id="520762.AN619_24350"/>